<feature type="chain" id="PRO_5029660029" evidence="7">
    <location>
        <begin position="19"/>
        <end position="156"/>
    </location>
</feature>
<evidence type="ECO:0000313" key="10">
    <source>
        <dbReference type="Proteomes" id="UP000590868"/>
    </source>
</evidence>
<dbReference type="Pfam" id="PF01094">
    <property type="entry name" value="ANF_receptor"/>
    <property type="match status" value="1"/>
</dbReference>
<evidence type="ECO:0000256" key="3">
    <source>
        <dbReference type="ARBA" id="ARBA00022989"/>
    </source>
</evidence>
<dbReference type="SUPFAM" id="SSF53822">
    <property type="entry name" value="Periplasmic binding protein-like I"/>
    <property type="match status" value="1"/>
</dbReference>
<keyword evidence="10" id="KW-1185">Reference proteome</keyword>
<feature type="non-terminal residue" evidence="9">
    <location>
        <position position="1"/>
    </location>
</feature>
<dbReference type="InterPro" id="IPR000337">
    <property type="entry name" value="GPCR_3"/>
</dbReference>
<keyword evidence="2" id="KW-0812">Transmembrane</keyword>
<sequence>MLPPALLCLCAAAAATAAFFTRGGDYRLAGLFQLHVPGPRAATRPLVNGCNDAASFKNHGYCLSQAMRFAVEEINNSSTLLPNVTLGYDIHDTCSEPANFHATLRALARKGGQEVEVLPSFHRYEPMAVAVIGPDSTRLALTTAAVLGVFLVPEVS</sequence>
<evidence type="ECO:0000256" key="7">
    <source>
        <dbReference type="SAM" id="SignalP"/>
    </source>
</evidence>
<comment type="subcellular location">
    <subcellularLocation>
        <location evidence="1">Membrane</location>
        <topology evidence="1">Multi-pass membrane protein</topology>
    </subcellularLocation>
</comment>
<evidence type="ECO:0000313" key="9">
    <source>
        <dbReference type="EMBL" id="NXP56882.1"/>
    </source>
</evidence>
<keyword evidence="7" id="KW-0732">Signal</keyword>
<accession>A0A7L2BFK0</accession>
<keyword evidence="5" id="KW-0675">Receptor</keyword>
<comment type="caution">
    <text evidence="9">The sequence shown here is derived from an EMBL/GenBank/DDBJ whole genome shotgun (WGS) entry which is preliminary data.</text>
</comment>
<keyword evidence="4" id="KW-0472">Membrane</keyword>
<proteinExistence type="predicted"/>
<organism evidence="9 10">
    <name type="scientific">Heliornis fulica</name>
    <name type="common">sungrebe</name>
    <dbReference type="NCBI Taxonomy" id="54369"/>
    <lineage>
        <taxon>Eukaryota</taxon>
        <taxon>Metazoa</taxon>
        <taxon>Chordata</taxon>
        <taxon>Craniata</taxon>
        <taxon>Vertebrata</taxon>
        <taxon>Euteleostomi</taxon>
        <taxon>Archelosauria</taxon>
        <taxon>Archosauria</taxon>
        <taxon>Dinosauria</taxon>
        <taxon>Saurischia</taxon>
        <taxon>Theropoda</taxon>
        <taxon>Coelurosauria</taxon>
        <taxon>Aves</taxon>
        <taxon>Neognathae</taxon>
        <taxon>Neoaves</taxon>
        <taxon>Gruiformes</taxon>
        <taxon>Heliornithidae</taxon>
        <taxon>Heliornis</taxon>
    </lineage>
</organism>
<gene>
    <name evidence="9" type="primary">Tas1r1_1</name>
    <name evidence="9" type="ORF">HELFUL_R14869</name>
</gene>
<dbReference type="InterPro" id="IPR050726">
    <property type="entry name" value="mGluR"/>
</dbReference>
<dbReference type="PANTHER" id="PTHR24060">
    <property type="entry name" value="METABOTROPIC GLUTAMATE RECEPTOR"/>
    <property type="match status" value="1"/>
</dbReference>
<feature type="non-terminal residue" evidence="9">
    <location>
        <position position="156"/>
    </location>
</feature>
<dbReference type="GO" id="GO:0004930">
    <property type="term" value="F:G protein-coupled receptor activity"/>
    <property type="evidence" value="ECO:0007669"/>
    <property type="project" value="InterPro"/>
</dbReference>
<evidence type="ECO:0000256" key="6">
    <source>
        <dbReference type="ARBA" id="ARBA00023180"/>
    </source>
</evidence>
<dbReference type="EMBL" id="VXBZ01030351">
    <property type="protein sequence ID" value="NXP56882.1"/>
    <property type="molecule type" value="Genomic_DNA"/>
</dbReference>
<dbReference type="InterPro" id="IPR028082">
    <property type="entry name" value="Peripla_BP_I"/>
</dbReference>
<dbReference type="Gene3D" id="3.40.50.2300">
    <property type="match status" value="1"/>
</dbReference>
<keyword evidence="3" id="KW-1133">Transmembrane helix</keyword>
<dbReference type="GO" id="GO:0016020">
    <property type="term" value="C:membrane"/>
    <property type="evidence" value="ECO:0007669"/>
    <property type="project" value="UniProtKB-SubCell"/>
</dbReference>
<dbReference type="Proteomes" id="UP000590868">
    <property type="component" value="Unassembled WGS sequence"/>
</dbReference>
<dbReference type="InterPro" id="IPR001828">
    <property type="entry name" value="ANF_lig-bd_rcpt"/>
</dbReference>
<feature type="domain" description="Receptor ligand binding region" evidence="8">
    <location>
        <begin position="65"/>
        <end position="155"/>
    </location>
</feature>
<feature type="signal peptide" evidence="7">
    <location>
        <begin position="1"/>
        <end position="18"/>
    </location>
</feature>
<keyword evidence="6" id="KW-0325">Glycoprotein</keyword>
<evidence type="ECO:0000256" key="1">
    <source>
        <dbReference type="ARBA" id="ARBA00004141"/>
    </source>
</evidence>
<name>A0A7L2BFK0_9GRUI</name>
<evidence type="ECO:0000259" key="8">
    <source>
        <dbReference type="Pfam" id="PF01094"/>
    </source>
</evidence>
<dbReference type="AlphaFoldDB" id="A0A7L2BFK0"/>
<dbReference type="PRINTS" id="PR00248">
    <property type="entry name" value="GPCRMGR"/>
</dbReference>
<evidence type="ECO:0000256" key="2">
    <source>
        <dbReference type="ARBA" id="ARBA00022692"/>
    </source>
</evidence>
<protein>
    <submittedName>
        <fullName evidence="9">TS1R1 protein</fullName>
    </submittedName>
</protein>
<reference evidence="9 10" key="1">
    <citation type="submission" date="2019-09" db="EMBL/GenBank/DDBJ databases">
        <title>Bird 10,000 Genomes (B10K) Project - Family phase.</title>
        <authorList>
            <person name="Zhang G."/>
        </authorList>
    </citation>
    <scope>NUCLEOTIDE SEQUENCE [LARGE SCALE GENOMIC DNA]</scope>
    <source>
        <strain evidence="9">B10K-DU-001-55</strain>
        <tissue evidence="9">Muscle</tissue>
    </source>
</reference>
<dbReference type="OrthoDB" id="5984008at2759"/>
<evidence type="ECO:0000256" key="5">
    <source>
        <dbReference type="ARBA" id="ARBA00023170"/>
    </source>
</evidence>
<evidence type="ECO:0000256" key="4">
    <source>
        <dbReference type="ARBA" id="ARBA00023136"/>
    </source>
</evidence>